<accession>A0AAW7MAF9</accession>
<feature type="transmembrane region" description="Helical" evidence="1">
    <location>
        <begin position="283"/>
        <end position="303"/>
    </location>
</feature>
<feature type="transmembrane region" description="Helical" evidence="1">
    <location>
        <begin position="98"/>
        <end position="120"/>
    </location>
</feature>
<dbReference type="EMBL" id="JAUHPX010000009">
    <property type="protein sequence ID" value="MDN4489021.1"/>
    <property type="molecule type" value="Genomic_DNA"/>
</dbReference>
<comment type="caution">
    <text evidence="3">The sequence shown here is derived from an EMBL/GenBank/DDBJ whole genome shotgun (WGS) entry which is preliminary data.</text>
</comment>
<feature type="transmembrane region" description="Helical" evidence="1">
    <location>
        <begin position="181"/>
        <end position="198"/>
    </location>
</feature>
<dbReference type="RefSeq" id="WP_301121596.1">
    <property type="nucleotide sequence ID" value="NZ_JAUHPX010000009.1"/>
</dbReference>
<feature type="transmembrane region" description="Helical" evidence="1">
    <location>
        <begin position="68"/>
        <end position="86"/>
    </location>
</feature>
<protein>
    <submittedName>
        <fullName evidence="3">DUF2157 domain-containing protein</fullName>
    </submittedName>
</protein>
<feature type="transmembrane region" description="Helical" evidence="1">
    <location>
        <begin position="210"/>
        <end position="236"/>
    </location>
</feature>
<feature type="transmembrane region" description="Helical" evidence="1">
    <location>
        <begin position="309"/>
        <end position="328"/>
    </location>
</feature>
<feature type="transmembrane region" description="Helical" evidence="1">
    <location>
        <begin position="256"/>
        <end position="276"/>
    </location>
</feature>
<proteinExistence type="predicted"/>
<keyword evidence="1" id="KW-0472">Membrane</keyword>
<feature type="transmembrane region" description="Helical" evidence="1">
    <location>
        <begin position="158"/>
        <end position="175"/>
    </location>
</feature>
<evidence type="ECO:0000256" key="1">
    <source>
        <dbReference type="SAM" id="Phobius"/>
    </source>
</evidence>
<feature type="domain" description="DUF2157" evidence="2">
    <location>
        <begin position="9"/>
        <end position="146"/>
    </location>
</feature>
<keyword evidence="1" id="KW-1133">Transmembrane helix</keyword>
<dbReference type="Proteomes" id="UP001172737">
    <property type="component" value="Unassembled WGS sequence"/>
</dbReference>
<dbReference type="InterPro" id="IPR018677">
    <property type="entry name" value="DUF2157"/>
</dbReference>
<dbReference type="Pfam" id="PF09925">
    <property type="entry name" value="DUF2157"/>
    <property type="match status" value="1"/>
</dbReference>
<keyword evidence="1" id="KW-0812">Transmembrane</keyword>
<evidence type="ECO:0000259" key="2">
    <source>
        <dbReference type="Pfam" id="PF09925"/>
    </source>
</evidence>
<feature type="transmembrane region" description="Helical" evidence="1">
    <location>
        <begin position="126"/>
        <end position="146"/>
    </location>
</feature>
<keyword evidence="4" id="KW-1185">Reference proteome</keyword>
<organism evidence="3 4">
    <name type="scientific">Demequina lignilytica</name>
    <dbReference type="NCBI Taxonomy" id="3051663"/>
    <lineage>
        <taxon>Bacteria</taxon>
        <taxon>Bacillati</taxon>
        <taxon>Actinomycetota</taxon>
        <taxon>Actinomycetes</taxon>
        <taxon>Micrococcales</taxon>
        <taxon>Demequinaceae</taxon>
        <taxon>Demequina</taxon>
    </lineage>
</organism>
<name>A0AAW7MAF9_9MICO</name>
<reference evidence="3" key="1">
    <citation type="submission" date="2023-06" db="EMBL/GenBank/DDBJ databases">
        <title>Sysu t00039.</title>
        <authorList>
            <person name="Gao L."/>
            <person name="Fang B.-Z."/>
            <person name="Li W.-J."/>
        </authorList>
    </citation>
    <scope>NUCLEOTIDE SEQUENCE</scope>
    <source>
        <strain evidence="3">SYSU T00039</strain>
    </source>
</reference>
<gene>
    <name evidence="3" type="ORF">QQX10_12670</name>
</gene>
<sequence>MNGIDVRIDEWVEAGLVSPGTAAELHRYEHDHLAPPGPAPTQEAASPVPVDVPAASEQARPLALVGEIVGYLGAVLIIVAVSFLLGRTWGDIPTVGRIGIVAPLTALVAVAGALAARSAAGPAQRLASVLLLATVGLTGWLTWVIADQAIGLEERPGLIAITGAMTVVAGGIYAWRRKALAQLAALGTLAALLAVVLAPSDGRSSVPLALAWTALGLAWVGLAMVGRLAPAGVALIGGGLLATQGLQNAAFDDGTGTWMLALQVALAVGMVAVAALRRPLVLLIIPGAIGVMQGIPMLISRLWGDTLAVWGGVLVTGVALVAVAIRMVRGRGRPLAGHA</sequence>
<evidence type="ECO:0000313" key="4">
    <source>
        <dbReference type="Proteomes" id="UP001172737"/>
    </source>
</evidence>
<evidence type="ECO:0000313" key="3">
    <source>
        <dbReference type="EMBL" id="MDN4489021.1"/>
    </source>
</evidence>
<dbReference type="AlphaFoldDB" id="A0AAW7MAF9"/>